<dbReference type="GO" id="GO:0046872">
    <property type="term" value="F:metal ion binding"/>
    <property type="evidence" value="ECO:0007669"/>
    <property type="project" value="UniProtKB-KW"/>
</dbReference>
<accession>A0ABD1V3S4</accession>
<dbReference type="Proteomes" id="UP001604336">
    <property type="component" value="Unassembled WGS sequence"/>
</dbReference>
<organism evidence="11 12">
    <name type="scientific">Abeliophyllum distichum</name>
    <dbReference type="NCBI Taxonomy" id="126358"/>
    <lineage>
        <taxon>Eukaryota</taxon>
        <taxon>Viridiplantae</taxon>
        <taxon>Streptophyta</taxon>
        <taxon>Embryophyta</taxon>
        <taxon>Tracheophyta</taxon>
        <taxon>Spermatophyta</taxon>
        <taxon>Magnoliopsida</taxon>
        <taxon>eudicotyledons</taxon>
        <taxon>Gunneridae</taxon>
        <taxon>Pentapetalae</taxon>
        <taxon>asterids</taxon>
        <taxon>lamiids</taxon>
        <taxon>Lamiales</taxon>
        <taxon>Oleaceae</taxon>
        <taxon>Forsythieae</taxon>
        <taxon>Abeliophyllum</taxon>
    </lineage>
</organism>
<evidence type="ECO:0000256" key="7">
    <source>
        <dbReference type="ARBA" id="ARBA00023002"/>
    </source>
</evidence>
<keyword evidence="3" id="KW-0349">Heme</keyword>
<evidence type="ECO:0000256" key="2">
    <source>
        <dbReference type="ARBA" id="ARBA00010617"/>
    </source>
</evidence>
<dbReference type="GO" id="GO:0004497">
    <property type="term" value="F:monooxygenase activity"/>
    <property type="evidence" value="ECO:0007669"/>
    <property type="project" value="UniProtKB-KW"/>
</dbReference>
<evidence type="ECO:0000256" key="8">
    <source>
        <dbReference type="ARBA" id="ARBA00023004"/>
    </source>
</evidence>
<name>A0ABD1V3S4_9LAMI</name>
<evidence type="ECO:0000313" key="12">
    <source>
        <dbReference type="Proteomes" id="UP001604336"/>
    </source>
</evidence>
<dbReference type="GO" id="GO:0016020">
    <property type="term" value="C:membrane"/>
    <property type="evidence" value="ECO:0007669"/>
    <property type="project" value="UniProtKB-SubCell"/>
</dbReference>
<evidence type="ECO:0000256" key="4">
    <source>
        <dbReference type="ARBA" id="ARBA00022692"/>
    </source>
</evidence>
<dbReference type="PANTHER" id="PTHR24282:SF260">
    <property type="entry name" value="CYTOCHROME P450 714C2-LIKE"/>
    <property type="match status" value="1"/>
</dbReference>
<evidence type="ECO:0000256" key="9">
    <source>
        <dbReference type="ARBA" id="ARBA00023033"/>
    </source>
</evidence>
<evidence type="ECO:0000256" key="6">
    <source>
        <dbReference type="ARBA" id="ARBA00022989"/>
    </source>
</evidence>
<keyword evidence="8" id="KW-0408">Iron</keyword>
<proteinExistence type="inferred from homology"/>
<protein>
    <submittedName>
        <fullName evidence="11">Cytochrome</fullName>
    </submittedName>
</protein>
<comment type="similarity">
    <text evidence="2">Belongs to the cytochrome P450 family.</text>
</comment>
<dbReference type="PANTHER" id="PTHR24282">
    <property type="entry name" value="CYTOCHROME P450 FAMILY MEMBER"/>
    <property type="match status" value="1"/>
</dbReference>
<dbReference type="EMBL" id="JBFOLK010000002">
    <property type="protein sequence ID" value="KAL2531964.1"/>
    <property type="molecule type" value="Genomic_DNA"/>
</dbReference>
<keyword evidence="5" id="KW-0479">Metal-binding</keyword>
<keyword evidence="4" id="KW-0812">Transmembrane</keyword>
<dbReference type="Gene3D" id="1.20.120.990">
    <property type="entry name" value="Glycosyltransferase family 88, C-terminal domain"/>
    <property type="match status" value="1"/>
</dbReference>
<dbReference type="AlphaFoldDB" id="A0ABD1V3S4"/>
<keyword evidence="6" id="KW-1133">Transmembrane helix</keyword>
<evidence type="ECO:0000256" key="10">
    <source>
        <dbReference type="ARBA" id="ARBA00023136"/>
    </source>
</evidence>
<keyword evidence="9" id="KW-0503">Monooxygenase</keyword>
<keyword evidence="7" id="KW-0560">Oxidoreductase</keyword>
<dbReference type="InterPro" id="IPR036396">
    <property type="entry name" value="Cyt_P450_sf"/>
</dbReference>
<evidence type="ECO:0000256" key="3">
    <source>
        <dbReference type="ARBA" id="ARBA00022617"/>
    </source>
</evidence>
<keyword evidence="10" id="KW-0472">Membrane</keyword>
<comment type="caution">
    <text evidence="11">The sequence shown here is derived from an EMBL/GenBank/DDBJ whole genome shotgun (WGS) entry which is preliminary data.</text>
</comment>
<gene>
    <name evidence="11" type="ORF">Adt_05315</name>
</gene>
<dbReference type="SUPFAM" id="SSF48264">
    <property type="entry name" value="Cytochrome P450"/>
    <property type="match status" value="1"/>
</dbReference>
<keyword evidence="12" id="KW-1185">Reference proteome</keyword>
<reference evidence="12" key="1">
    <citation type="submission" date="2024-07" db="EMBL/GenBank/DDBJ databases">
        <title>Two chromosome-level genome assemblies of Korean endemic species Abeliophyllum distichum and Forsythia ovata (Oleaceae).</title>
        <authorList>
            <person name="Jang H."/>
        </authorList>
    </citation>
    <scope>NUCLEOTIDE SEQUENCE [LARGE SCALE GENOMIC DNA]</scope>
</reference>
<evidence type="ECO:0000256" key="1">
    <source>
        <dbReference type="ARBA" id="ARBA00004370"/>
    </source>
</evidence>
<sequence length="157" mass="17880">MKLKPYIRDFKCNSAVWKALRAINPAKKKNPWIDEIHKFPVEAPVFEGEKIFSKLQTLQMVTSKGIIGILGLRYLPSMHNKEIWRLEKEIDLAILGLVERRSEDTCDKDLLQLILSSAKSYGDNGNLPADITPNKFIVDNCKNIYFIGHETTAIHGV</sequence>
<comment type="subcellular location">
    <subcellularLocation>
        <location evidence="1">Membrane</location>
    </subcellularLocation>
</comment>
<dbReference type="InterPro" id="IPR050665">
    <property type="entry name" value="Cytochrome_P450_Monooxygen"/>
</dbReference>
<evidence type="ECO:0000313" key="11">
    <source>
        <dbReference type="EMBL" id="KAL2531964.1"/>
    </source>
</evidence>
<evidence type="ECO:0000256" key="5">
    <source>
        <dbReference type="ARBA" id="ARBA00022723"/>
    </source>
</evidence>